<protein>
    <submittedName>
        <fullName evidence="1">Uncharacterized protein</fullName>
    </submittedName>
</protein>
<keyword evidence="2" id="KW-1185">Reference proteome</keyword>
<organism evidence="1 2">
    <name type="scientific">Chryseobacterium shigense</name>
    <dbReference type="NCBI Taxonomy" id="297244"/>
    <lineage>
        <taxon>Bacteria</taxon>
        <taxon>Pseudomonadati</taxon>
        <taxon>Bacteroidota</taxon>
        <taxon>Flavobacteriia</taxon>
        <taxon>Flavobacteriales</taxon>
        <taxon>Weeksellaceae</taxon>
        <taxon>Chryseobacterium group</taxon>
        <taxon>Chryseobacterium</taxon>
    </lineage>
</organism>
<name>A0A1N7IG04_9FLAO</name>
<evidence type="ECO:0000313" key="1">
    <source>
        <dbReference type="EMBL" id="SIS35980.1"/>
    </source>
</evidence>
<sequence length="76" mass="8938">MENKEKKKEVKIDELCAYCKELIGKGRYTPPHKNLVQTNFKEVKSQFGNVDEYYYKCNACPKTWLHETGSYGEGWI</sequence>
<reference evidence="2" key="1">
    <citation type="submission" date="2017-01" db="EMBL/GenBank/DDBJ databases">
        <authorList>
            <person name="Varghese N."/>
            <person name="Submissions S."/>
        </authorList>
    </citation>
    <scope>NUCLEOTIDE SEQUENCE [LARGE SCALE GENOMIC DNA]</scope>
    <source>
        <strain evidence="2">DSM 17126</strain>
    </source>
</reference>
<dbReference type="AlphaFoldDB" id="A0A1N7IG04"/>
<dbReference type="EMBL" id="FTNY01000003">
    <property type="protein sequence ID" value="SIS35980.1"/>
    <property type="molecule type" value="Genomic_DNA"/>
</dbReference>
<accession>A0A1N7IG04</accession>
<dbReference type="Proteomes" id="UP000186373">
    <property type="component" value="Unassembled WGS sequence"/>
</dbReference>
<proteinExistence type="predicted"/>
<dbReference type="OrthoDB" id="1268230at2"/>
<evidence type="ECO:0000313" key="2">
    <source>
        <dbReference type="Proteomes" id="UP000186373"/>
    </source>
</evidence>
<gene>
    <name evidence="1" type="ORF">SAMN05421639_103610</name>
</gene>
<dbReference type="RefSeq" id="WP_123911952.1">
    <property type="nucleotide sequence ID" value="NZ_FTNY01000003.1"/>
</dbReference>